<dbReference type="PANTHER" id="PTHR10655">
    <property type="entry name" value="LYSOPHOSPHOLIPASE-RELATED"/>
    <property type="match status" value="1"/>
</dbReference>
<comment type="caution">
    <text evidence="3">The sequence shown here is derived from an EMBL/GenBank/DDBJ whole genome shotgun (WGS) entry which is preliminary data.</text>
</comment>
<reference evidence="3" key="1">
    <citation type="submission" date="2023-06" db="EMBL/GenBank/DDBJ databases">
        <title>Genome-scale phylogeny and comparative genomics of the fungal order Sordariales.</title>
        <authorList>
            <consortium name="Lawrence Berkeley National Laboratory"/>
            <person name="Hensen N."/>
            <person name="Bonometti L."/>
            <person name="Westerberg I."/>
            <person name="Brannstrom I.O."/>
            <person name="Guillou S."/>
            <person name="Cros-Aarteil S."/>
            <person name="Calhoun S."/>
            <person name="Haridas S."/>
            <person name="Kuo A."/>
            <person name="Mondo S."/>
            <person name="Pangilinan J."/>
            <person name="Riley R."/>
            <person name="LaButti K."/>
            <person name="Andreopoulos B."/>
            <person name="Lipzen A."/>
            <person name="Chen C."/>
            <person name="Yanf M."/>
            <person name="Daum C."/>
            <person name="Ng V."/>
            <person name="Clum A."/>
            <person name="Steindorff A."/>
            <person name="Ohm R."/>
            <person name="Martin F."/>
            <person name="Silar P."/>
            <person name="Natvig D."/>
            <person name="Lalanne C."/>
            <person name="Gautier V."/>
            <person name="Ament-velasquez S.L."/>
            <person name="Kruys A."/>
            <person name="Hutchinson M.I."/>
            <person name="Powell A.J."/>
            <person name="Barry K."/>
            <person name="Miller A.N."/>
            <person name="Grigoriev I.V."/>
            <person name="Debuchy R."/>
            <person name="Gladieux P."/>
            <person name="Thoren M.H."/>
            <person name="Johannesson H."/>
        </authorList>
    </citation>
    <scope>NUCLEOTIDE SEQUENCE</scope>
    <source>
        <strain evidence="3">SMH3391-2</strain>
    </source>
</reference>
<sequence length="272" mass="29522">MAPQSGFPDPLVIAPLSPVHKQTFILLHGRGSSAANFGPGLLQEPLTSRTTNTVMPHSGLTTLQTNFPHAKFIFPTAPRRRATIYKRSIINQWFDSWHVDEQGVNEWLMIEGLQKTVGYLHALLRKEIALLGEGGAQNVVLGGISQGCAASLVVMLLWDGPPLGAVLGVCGWLPFEGGLSKVAGAQKLELDEAPPDPDRNPFSTPVFLGHGTEDQKVPVGLGLSAAACLETMGIKVSWNEYHGLGHWYSGEMLADMASFLEYQTKWIQQGEE</sequence>
<keyword evidence="4" id="KW-1185">Reference proteome</keyword>
<dbReference type="InterPro" id="IPR003140">
    <property type="entry name" value="PLipase/COase/thioEstase"/>
</dbReference>
<evidence type="ECO:0000313" key="3">
    <source>
        <dbReference type="EMBL" id="KAK0636375.1"/>
    </source>
</evidence>
<dbReference type="EMBL" id="JAULSR010000001">
    <property type="protein sequence ID" value="KAK0636375.1"/>
    <property type="molecule type" value="Genomic_DNA"/>
</dbReference>
<evidence type="ECO:0000313" key="4">
    <source>
        <dbReference type="Proteomes" id="UP001174934"/>
    </source>
</evidence>
<evidence type="ECO:0000259" key="2">
    <source>
        <dbReference type="Pfam" id="PF02230"/>
    </source>
</evidence>
<dbReference type="InterPro" id="IPR029058">
    <property type="entry name" value="AB_hydrolase_fold"/>
</dbReference>
<dbReference type="GO" id="GO:0005737">
    <property type="term" value="C:cytoplasm"/>
    <property type="evidence" value="ECO:0007669"/>
    <property type="project" value="TreeGrafter"/>
</dbReference>
<dbReference type="GO" id="GO:0008474">
    <property type="term" value="F:palmitoyl-(protein) hydrolase activity"/>
    <property type="evidence" value="ECO:0007669"/>
    <property type="project" value="TreeGrafter"/>
</dbReference>
<organism evidence="3 4">
    <name type="scientific">Bombardia bombarda</name>
    <dbReference type="NCBI Taxonomy" id="252184"/>
    <lineage>
        <taxon>Eukaryota</taxon>
        <taxon>Fungi</taxon>
        <taxon>Dikarya</taxon>
        <taxon>Ascomycota</taxon>
        <taxon>Pezizomycotina</taxon>
        <taxon>Sordariomycetes</taxon>
        <taxon>Sordariomycetidae</taxon>
        <taxon>Sordariales</taxon>
        <taxon>Lasiosphaeriaceae</taxon>
        <taxon>Bombardia</taxon>
    </lineage>
</organism>
<dbReference type="InterPro" id="IPR050565">
    <property type="entry name" value="LYPA1-2/EST-like"/>
</dbReference>
<accession>A0AA39XNQ7</accession>
<dbReference type="GO" id="GO:0052689">
    <property type="term" value="F:carboxylic ester hydrolase activity"/>
    <property type="evidence" value="ECO:0007669"/>
    <property type="project" value="TreeGrafter"/>
</dbReference>
<dbReference type="PANTHER" id="PTHR10655:SF64">
    <property type="entry name" value="PHOSPHOLIPASE_CARBOXYLESTERASE_THIOESTERASE DOMAIN-CONTAINING PROTEIN"/>
    <property type="match status" value="1"/>
</dbReference>
<gene>
    <name evidence="3" type="ORF">B0T17DRAFT_482285</name>
</gene>
<dbReference type="Proteomes" id="UP001174934">
    <property type="component" value="Unassembled WGS sequence"/>
</dbReference>
<feature type="domain" description="Phospholipase/carboxylesterase/thioesterase" evidence="2">
    <location>
        <begin position="63"/>
        <end position="262"/>
    </location>
</feature>
<dbReference type="Gene3D" id="3.40.50.1820">
    <property type="entry name" value="alpha/beta hydrolase"/>
    <property type="match status" value="1"/>
</dbReference>
<protein>
    <submittedName>
        <fullName evidence="3">Alpha/Beta hydrolase protein</fullName>
    </submittedName>
</protein>
<dbReference type="Pfam" id="PF02230">
    <property type="entry name" value="Abhydrolase_2"/>
    <property type="match status" value="1"/>
</dbReference>
<comment type="similarity">
    <text evidence="1">Belongs to the AB hydrolase superfamily. AB hydrolase 2 family.</text>
</comment>
<name>A0AA39XNQ7_9PEZI</name>
<proteinExistence type="inferred from homology"/>
<evidence type="ECO:0000256" key="1">
    <source>
        <dbReference type="ARBA" id="ARBA00006499"/>
    </source>
</evidence>
<dbReference type="SUPFAM" id="SSF53474">
    <property type="entry name" value="alpha/beta-Hydrolases"/>
    <property type="match status" value="1"/>
</dbReference>
<dbReference type="AlphaFoldDB" id="A0AA39XNQ7"/>
<keyword evidence="3" id="KW-0378">Hydrolase</keyword>